<dbReference type="Proteomes" id="UP000250235">
    <property type="component" value="Unassembled WGS sequence"/>
</dbReference>
<protein>
    <submittedName>
        <fullName evidence="1">Uncharacterized protein</fullName>
    </submittedName>
</protein>
<proteinExistence type="predicted"/>
<dbReference type="EMBL" id="KV072749">
    <property type="protein sequence ID" value="KZV06617.1"/>
    <property type="molecule type" value="Genomic_DNA"/>
</dbReference>
<dbReference type="AlphaFoldDB" id="A0A2Z6ZUU4"/>
<keyword evidence="2" id="KW-1185">Reference proteome</keyword>
<gene>
    <name evidence="1" type="ORF">F511_45903</name>
</gene>
<evidence type="ECO:0000313" key="1">
    <source>
        <dbReference type="EMBL" id="KZV06617.1"/>
    </source>
</evidence>
<accession>A0A2Z6ZUU4</accession>
<sequence>MAVAPLHMAAPQRAVAAHVARPMLRGRRLCRAPVARSVGRCAARWPCKSLRDGRPCAAMRRPWRVKITSAAHDDRPPPAKFVAFLVGRCAVRLPHDDRAPHVQDVAPLDGWTPHWLRAAVFRAWRDDSRGRASRLARRCVRPCVALGATSCAAAARFFVVAEPPTAAAPAMS</sequence>
<organism evidence="1 2">
    <name type="scientific">Dorcoceras hygrometricum</name>
    <dbReference type="NCBI Taxonomy" id="472368"/>
    <lineage>
        <taxon>Eukaryota</taxon>
        <taxon>Viridiplantae</taxon>
        <taxon>Streptophyta</taxon>
        <taxon>Embryophyta</taxon>
        <taxon>Tracheophyta</taxon>
        <taxon>Spermatophyta</taxon>
        <taxon>Magnoliopsida</taxon>
        <taxon>eudicotyledons</taxon>
        <taxon>Gunneridae</taxon>
        <taxon>Pentapetalae</taxon>
        <taxon>asterids</taxon>
        <taxon>lamiids</taxon>
        <taxon>Lamiales</taxon>
        <taxon>Gesneriaceae</taxon>
        <taxon>Didymocarpoideae</taxon>
        <taxon>Trichosporeae</taxon>
        <taxon>Loxocarpinae</taxon>
        <taxon>Dorcoceras</taxon>
    </lineage>
</organism>
<reference evidence="1 2" key="1">
    <citation type="journal article" date="2015" name="Proc. Natl. Acad. Sci. U.S.A.">
        <title>The resurrection genome of Boea hygrometrica: A blueprint for survival of dehydration.</title>
        <authorList>
            <person name="Xiao L."/>
            <person name="Yang G."/>
            <person name="Zhang L."/>
            <person name="Yang X."/>
            <person name="Zhao S."/>
            <person name="Ji Z."/>
            <person name="Zhou Q."/>
            <person name="Hu M."/>
            <person name="Wang Y."/>
            <person name="Chen M."/>
            <person name="Xu Y."/>
            <person name="Jin H."/>
            <person name="Xiao X."/>
            <person name="Hu G."/>
            <person name="Bao F."/>
            <person name="Hu Y."/>
            <person name="Wan P."/>
            <person name="Li L."/>
            <person name="Deng X."/>
            <person name="Kuang T."/>
            <person name="Xiang C."/>
            <person name="Zhu J.K."/>
            <person name="Oliver M.J."/>
            <person name="He Y."/>
        </authorList>
    </citation>
    <scope>NUCLEOTIDE SEQUENCE [LARGE SCALE GENOMIC DNA]</scope>
    <source>
        <strain evidence="2">cv. XS01</strain>
    </source>
</reference>
<name>A0A2Z6ZUU4_9LAMI</name>
<evidence type="ECO:0000313" key="2">
    <source>
        <dbReference type="Proteomes" id="UP000250235"/>
    </source>
</evidence>